<reference evidence="2" key="1">
    <citation type="submission" date="2021-02" db="EMBL/GenBank/DDBJ databases">
        <title>Skermanella TT6 skin isolate.</title>
        <authorList>
            <person name="Lee K."/>
            <person name="Ganzorig M."/>
        </authorList>
    </citation>
    <scope>NUCLEOTIDE SEQUENCE</scope>
    <source>
        <strain evidence="2">TT6</strain>
    </source>
</reference>
<name>A0ABX7BD67_9PROT</name>
<feature type="compositionally biased region" description="Basic and acidic residues" evidence="1">
    <location>
        <begin position="74"/>
        <end position="83"/>
    </location>
</feature>
<evidence type="ECO:0000313" key="3">
    <source>
        <dbReference type="Proteomes" id="UP000595197"/>
    </source>
</evidence>
<accession>A0ABX7BD67</accession>
<dbReference type="RefSeq" id="WP_201079858.1">
    <property type="nucleotide sequence ID" value="NZ_CP067420.1"/>
</dbReference>
<protein>
    <submittedName>
        <fullName evidence="2">Uncharacterized protein</fullName>
    </submittedName>
</protein>
<dbReference type="Proteomes" id="UP000595197">
    <property type="component" value="Chromosome"/>
</dbReference>
<gene>
    <name evidence="2" type="ORF">IGS68_10990</name>
</gene>
<keyword evidence="3" id="KW-1185">Reference proteome</keyword>
<feature type="region of interest" description="Disordered" evidence="1">
    <location>
        <begin position="24"/>
        <end position="112"/>
    </location>
</feature>
<proteinExistence type="predicted"/>
<evidence type="ECO:0000313" key="2">
    <source>
        <dbReference type="EMBL" id="QQP91685.1"/>
    </source>
</evidence>
<dbReference type="EMBL" id="CP067420">
    <property type="protein sequence ID" value="QQP91685.1"/>
    <property type="molecule type" value="Genomic_DNA"/>
</dbReference>
<evidence type="ECO:0000256" key="1">
    <source>
        <dbReference type="SAM" id="MobiDB-lite"/>
    </source>
</evidence>
<sequence>MGSGLLALAAAPAGAQVAKEMLTNDPGVVRSLEPNPAPQGTRSPDTIDETDEESGLQGALEHLKEDPVDVEGNDVERRSRDSRQPPQPPESPESMEDRADVPDANEPGEQSR</sequence>
<organism evidence="2 3">
    <name type="scientific">Skermanella cutis</name>
    <dbReference type="NCBI Taxonomy" id="2775420"/>
    <lineage>
        <taxon>Bacteria</taxon>
        <taxon>Pseudomonadati</taxon>
        <taxon>Pseudomonadota</taxon>
        <taxon>Alphaproteobacteria</taxon>
        <taxon>Rhodospirillales</taxon>
        <taxon>Azospirillaceae</taxon>
        <taxon>Skermanella</taxon>
    </lineage>
</organism>